<accession>A0ABW8PYL4</accession>
<evidence type="ECO:0000256" key="3">
    <source>
        <dbReference type="ARBA" id="ARBA00022475"/>
    </source>
</evidence>
<keyword evidence="6 9" id="KW-1133">Transmembrane helix</keyword>
<feature type="transmembrane region" description="Helical" evidence="9">
    <location>
        <begin position="38"/>
        <end position="61"/>
    </location>
</feature>
<evidence type="ECO:0000256" key="7">
    <source>
        <dbReference type="ARBA" id="ARBA00023136"/>
    </source>
</evidence>
<dbReference type="NCBIfam" id="TIGR03426">
    <property type="entry name" value="shape_MreD"/>
    <property type="match status" value="1"/>
</dbReference>
<dbReference type="Proteomes" id="UP001621714">
    <property type="component" value="Unassembled WGS sequence"/>
</dbReference>
<dbReference type="InterPro" id="IPR026034">
    <property type="entry name" value="MreD_proteobac"/>
</dbReference>
<comment type="caution">
    <text evidence="10">The sequence shown here is derived from an EMBL/GenBank/DDBJ whole genome shotgun (WGS) entry which is preliminary data.</text>
</comment>
<keyword evidence="3 8" id="KW-1003">Cell membrane</keyword>
<keyword evidence="5 8" id="KW-0133">Cell shape</keyword>
<protein>
    <recommendedName>
        <fullName evidence="8">Rod shape-determining protein MreD</fullName>
    </recommendedName>
</protein>
<comment type="function">
    <text evidence="8">Involved in formation of the rod shape of the cell. May also contribute to regulation of formation of penicillin-binding proteins.</text>
</comment>
<name>A0ABW8PYL4_9GAMM</name>
<keyword evidence="4 9" id="KW-0812">Transmembrane</keyword>
<keyword evidence="8" id="KW-0997">Cell inner membrane</keyword>
<dbReference type="RefSeq" id="WP_405339236.1">
    <property type="nucleotide sequence ID" value="NZ_JBANFI010000004.1"/>
</dbReference>
<evidence type="ECO:0000256" key="9">
    <source>
        <dbReference type="SAM" id="Phobius"/>
    </source>
</evidence>
<dbReference type="Pfam" id="PF04093">
    <property type="entry name" value="MreD"/>
    <property type="match status" value="1"/>
</dbReference>
<evidence type="ECO:0000256" key="4">
    <source>
        <dbReference type="ARBA" id="ARBA00022692"/>
    </source>
</evidence>
<keyword evidence="7 8" id="KW-0472">Membrane</keyword>
<organism evidence="10 11">
    <name type="scientific">Marinospirillum alkalitolerans</name>
    <dbReference type="NCBI Taxonomy" id="3123374"/>
    <lineage>
        <taxon>Bacteria</taxon>
        <taxon>Pseudomonadati</taxon>
        <taxon>Pseudomonadota</taxon>
        <taxon>Gammaproteobacteria</taxon>
        <taxon>Oceanospirillales</taxon>
        <taxon>Oceanospirillaceae</taxon>
        <taxon>Marinospirillum</taxon>
    </lineage>
</organism>
<dbReference type="PANTHER" id="PTHR37484">
    <property type="entry name" value="ROD SHAPE-DETERMINING PROTEIN MRED"/>
    <property type="match status" value="1"/>
</dbReference>
<dbReference type="PIRSF" id="PIRSF018472">
    <property type="entry name" value="MreD_proteobac"/>
    <property type="match status" value="1"/>
</dbReference>
<gene>
    <name evidence="10" type="primary">mreD</name>
    <name evidence="10" type="ORF">V6U78_08070</name>
</gene>
<evidence type="ECO:0000256" key="6">
    <source>
        <dbReference type="ARBA" id="ARBA00022989"/>
    </source>
</evidence>
<evidence type="ECO:0000256" key="5">
    <source>
        <dbReference type="ARBA" id="ARBA00022960"/>
    </source>
</evidence>
<proteinExistence type="inferred from homology"/>
<dbReference type="InterPro" id="IPR007227">
    <property type="entry name" value="Cell_shape_determining_MreD"/>
</dbReference>
<feature type="transmembrane region" description="Helical" evidence="9">
    <location>
        <begin position="131"/>
        <end position="152"/>
    </location>
</feature>
<keyword evidence="11" id="KW-1185">Reference proteome</keyword>
<comment type="similarity">
    <text evidence="2 8">Belongs to the MreD family.</text>
</comment>
<evidence type="ECO:0000256" key="1">
    <source>
        <dbReference type="ARBA" id="ARBA00004651"/>
    </source>
</evidence>
<comment type="subcellular location">
    <subcellularLocation>
        <location evidence="8">Cell inner membrane</location>
    </subcellularLocation>
    <subcellularLocation>
        <location evidence="1">Cell membrane</location>
        <topology evidence="1">Multi-pass membrane protein</topology>
    </subcellularLocation>
</comment>
<sequence length="162" mass="18573">MAKNQFDGFWVIQLSLLLALYLQALPMPPALLYFRPEWLGLVLLFWSLSLPQRVGIFHGFFWGLMLDLIEGTLLGHNALAFALLGYLGNRFYQRVRMYSLPKQAALVFVLLSIVQLVFQWLQGIFGPMAGISYLLLPSLISAVLWPWLFTLMQGLKRRLSLI</sequence>
<feature type="transmembrane region" description="Helical" evidence="9">
    <location>
        <begin position="73"/>
        <end position="92"/>
    </location>
</feature>
<feature type="transmembrane region" description="Helical" evidence="9">
    <location>
        <begin position="6"/>
        <end position="26"/>
    </location>
</feature>
<dbReference type="EMBL" id="JBANFI010000004">
    <property type="protein sequence ID" value="MFK7160989.1"/>
    <property type="molecule type" value="Genomic_DNA"/>
</dbReference>
<evidence type="ECO:0000256" key="8">
    <source>
        <dbReference type="PIRNR" id="PIRNR018472"/>
    </source>
</evidence>
<reference evidence="10 11" key="1">
    <citation type="submission" date="2024-02" db="EMBL/GenBank/DDBJ databases">
        <title>Marinospirillum sp. MEB 164 isolated from Lonar lake sediment.</title>
        <authorList>
            <person name="Joshi A."/>
            <person name="Thite S."/>
        </authorList>
    </citation>
    <scope>NUCLEOTIDE SEQUENCE [LARGE SCALE GENOMIC DNA]</scope>
    <source>
        <strain evidence="10 11">MEB164</strain>
    </source>
</reference>
<evidence type="ECO:0000256" key="2">
    <source>
        <dbReference type="ARBA" id="ARBA00007776"/>
    </source>
</evidence>
<evidence type="ECO:0000313" key="11">
    <source>
        <dbReference type="Proteomes" id="UP001621714"/>
    </source>
</evidence>
<feature type="transmembrane region" description="Helical" evidence="9">
    <location>
        <begin position="104"/>
        <end position="125"/>
    </location>
</feature>
<evidence type="ECO:0000313" key="10">
    <source>
        <dbReference type="EMBL" id="MFK7160989.1"/>
    </source>
</evidence>
<dbReference type="PANTHER" id="PTHR37484:SF1">
    <property type="entry name" value="ROD SHAPE-DETERMINING PROTEIN MRED"/>
    <property type="match status" value="1"/>
</dbReference>